<dbReference type="Gene3D" id="3.40.50.2300">
    <property type="match status" value="2"/>
</dbReference>
<evidence type="ECO:0000313" key="6">
    <source>
        <dbReference type="EMBL" id="MCU9595267.1"/>
    </source>
</evidence>
<dbReference type="RefSeq" id="WP_263062086.1">
    <property type="nucleotide sequence ID" value="NZ_JAOUSE010000045.1"/>
</dbReference>
<dbReference type="SUPFAM" id="SSF53822">
    <property type="entry name" value="Periplasmic binding protein-like I"/>
    <property type="match status" value="1"/>
</dbReference>
<dbReference type="Pfam" id="PF00356">
    <property type="entry name" value="LacI"/>
    <property type="match status" value="1"/>
</dbReference>
<dbReference type="Gene3D" id="1.10.260.40">
    <property type="entry name" value="lambda repressor-like DNA-binding domains"/>
    <property type="match status" value="1"/>
</dbReference>
<dbReference type="PRINTS" id="PR00036">
    <property type="entry name" value="HTHLACI"/>
</dbReference>
<evidence type="ECO:0000256" key="3">
    <source>
        <dbReference type="ARBA" id="ARBA00023125"/>
    </source>
</evidence>
<keyword evidence="2" id="KW-0805">Transcription regulation</keyword>
<proteinExistence type="predicted"/>
<gene>
    <name evidence="6" type="ORF">OEV82_12535</name>
</gene>
<accession>A0ABT2WHU1</accession>
<dbReference type="PROSITE" id="PS00356">
    <property type="entry name" value="HTH_LACI_1"/>
    <property type="match status" value="1"/>
</dbReference>
<name>A0ABT2WHU1_9BACI</name>
<comment type="caution">
    <text evidence="6">The sequence shown here is derived from an EMBL/GenBank/DDBJ whole genome shotgun (WGS) entry which is preliminary data.</text>
</comment>
<dbReference type="InterPro" id="IPR000843">
    <property type="entry name" value="HTH_LacI"/>
</dbReference>
<reference evidence="6 7" key="1">
    <citation type="submission" date="2022-10" db="EMBL/GenBank/DDBJ databases">
        <title>Description of Fervidibacillus gen. nov. in the family Fervidibacillaceae fam. nov. with two species, Fervidibacillus albus sp. nov., and Fervidibacillus halotolerans sp. nov., isolated from tidal flat sediments.</title>
        <authorList>
            <person name="Kwon K.K."/>
            <person name="Yang S.-H."/>
        </authorList>
    </citation>
    <scope>NUCLEOTIDE SEQUENCE [LARGE SCALE GENOMIC DNA]</scope>
    <source>
        <strain evidence="6 7">DSM 23332</strain>
    </source>
</reference>
<feature type="domain" description="HTH lacI-type" evidence="5">
    <location>
        <begin position="1"/>
        <end position="55"/>
    </location>
</feature>
<dbReference type="CDD" id="cd06291">
    <property type="entry name" value="PBP1_Qymf-like"/>
    <property type="match status" value="1"/>
</dbReference>
<sequence length="325" mass="36320">MSIRDVAKEAGVSPATVSRVLNNSGYVHEDTRKAVLQAVKKLNYKPNEVARSLYKGKSKLIGLVLPDITNPFFPELARGVEDYLQKKGYRLLLGNGDGKQQKEIDYLDTFVQHNVVGIIASVDNVDYDFLSNMNIPIVMLDRIVKDLPAVYSDQFQGGSLAAEKLLERGCKEITLVRGPMNIHPVYERFQASLAVLQEANVKVNKIDSNLSFNGAKSRAKELFEKYPDSDGIIACNDIVAVATLHEALRRGRKVPEDVQIIGFDDISISELVYPSLSTIHQPIYQMGSKAAELLLKEIHNEKLDSKRYKFSCSFVERETTKKVGD</sequence>
<dbReference type="InterPro" id="IPR028082">
    <property type="entry name" value="Peripla_BP_I"/>
</dbReference>
<dbReference type="EMBL" id="JAOUSE010000045">
    <property type="protein sequence ID" value="MCU9595267.1"/>
    <property type="molecule type" value="Genomic_DNA"/>
</dbReference>
<evidence type="ECO:0000256" key="1">
    <source>
        <dbReference type="ARBA" id="ARBA00022491"/>
    </source>
</evidence>
<keyword evidence="3" id="KW-0238">DNA-binding</keyword>
<organism evidence="6 7">
    <name type="scientific">Pallidibacillus thermolactis</name>
    <dbReference type="NCBI Taxonomy" id="251051"/>
    <lineage>
        <taxon>Bacteria</taxon>
        <taxon>Bacillati</taxon>
        <taxon>Bacillota</taxon>
        <taxon>Bacilli</taxon>
        <taxon>Bacillales</taxon>
        <taxon>Bacillaceae</taxon>
        <taxon>Pallidibacillus</taxon>
    </lineage>
</organism>
<dbReference type="PANTHER" id="PTHR30146">
    <property type="entry name" value="LACI-RELATED TRANSCRIPTIONAL REPRESSOR"/>
    <property type="match status" value="1"/>
</dbReference>
<dbReference type="CDD" id="cd01392">
    <property type="entry name" value="HTH_LacI"/>
    <property type="match status" value="1"/>
</dbReference>
<evidence type="ECO:0000256" key="4">
    <source>
        <dbReference type="ARBA" id="ARBA00023163"/>
    </source>
</evidence>
<keyword evidence="4" id="KW-0804">Transcription</keyword>
<dbReference type="SUPFAM" id="SSF47413">
    <property type="entry name" value="lambda repressor-like DNA-binding domains"/>
    <property type="match status" value="1"/>
</dbReference>
<keyword evidence="1" id="KW-0678">Repressor</keyword>
<dbReference type="InterPro" id="IPR010982">
    <property type="entry name" value="Lambda_DNA-bd_dom_sf"/>
</dbReference>
<dbReference type="PROSITE" id="PS50932">
    <property type="entry name" value="HTH_LACI_2"/>
    <property type="match status" value="1"/>
</dbReference>
<evidence type="ECO:0000313" key="7">
    <source>
        <dbReference type="Proteomes" id="UP001208656"/>
    </source>
</evidence>
<dbReference type="Pfam" id="PF13377">
    <property type="entry name" value="Peripla_BP_3"/>
    <property type="match status" value="1"/>
</dbReference>
<dbReference type="InterPro" id="IPR046335">
    <property type="entry name" value="LacI/GalR-like_sensor"/>
</dbReference>
<dbReference type="Proteomes" id="UP001208656">
    <property type="component" value="Unassembled WGS sequence"/>
</dbReference>
<keyword evidence="7" id="KW-1185">Reference proteome</keyword>
<protein>
    <submittedName>
        <fullName evidence="6">LacI family transcriptional regulator</fullName>
    </submittedName>
</protein>
<evidence type="ECO:0000256" key="2">
    <source>
        <dbReference type="ARBA" id="ARBA00023015"/>
    </source>
</evidence>
<dbReference type="PANTHER" id="PTHR30146:SF95">
    <property type="entry name" value="RIBOSE OPERON REPRESSOR"/>
    <property type="match status" value="1"/>
</dbReference>
<dbReference type="SMART" id="SM00354">
    <property type="entry name" value="HTH_LACI"/>
    <property type="match status" value="1"/>
</dbReference>
<evidence type="ECO:0000259" key="5">
    <source>
        <dbReference type="PROSITE" id="PS50932"/>
    </source>
</evidence>